<accession>A0A8K0K8W7</accession>
<organism evidence="1 2">
    <name type="scientific">Ladona fulva</name>
    <name type="common">Scarce chaser dragonfly</name>
    <name type="synonym">Libellula fulva</name>
    <dbReference type="NCBI Taxonomy" id="123851"/>
    <lineage>
        <taxon>Eukaryota</taxon>
        <taxon>Metazoa</taxon>
        <taxon>Ecdysozoa</taxon>
        <taxon>Arthropoda</taxon>
        <taxon>Hexapoda</taxon>
        <taxon>Insecta</taxon>
        <taxon>Pterygota</taxon>
        <taxon>Palaeoptera</taxon>
        <taxon>Odonata</taxon>
        <taxon>Epiprocta</taxon>
        <taxon>Anisoptera</taxon>
        <taxon>Libelluloidea</taxon>
        <taxon>Libellulidae</taxon>
        <taxon>Ladona</taxon>
    </lineage>
</organism>
<keyword evidence="2" id="KW-1185">Reference proteome</keyword>
<proteinExistence type="predicted"/>
<dbReference type="Proteomes" id="UP000792457">
    <property type="component" value="Unassembled WGS sequence"/>
</dbReference>
<protein>
    <submittedName>
        <fullName evidence="1">Uncharacterized protein</fullName>
    </submittedName>
</protein>
<dbReference type="PANTHER" id="PTHR46601:SF1">
    <property type="entry name" value="ADF-H DOMAIN-CONTAINING PROTEIN"/>
    <property type="match status" value="1"/>
</dbReference>
<dbReference type="AlphaFoldDB" id="A0A8K0K8W7"/>
<gene>
    <name evidence="1" type="ORF">J437_LFUL008374</name>
</gene>
<reference evidence="1" key="2">
    <citation type="submission" date="2017-10" db="EMBL/GenBank/DDBJ databases">
        <title>Ladona fulva Genome sequencing and assembly.</title>
        <authorList>
            <person name="Murali S."/>
            <person name="Richards S."/>
            <person name="Bandaranaike D."/>
            <person name="Bellair M."/>
            <person name="Blankenburg K."/>
            <person name="Chao H."/>
            <person name="Dinh H."/>
            <person name="Doddapaneni H."/>
            <person name="Dugan-Rocha S."/>
            <person name="Elkadiri S."/>
            <person name="Gnanaolivu R."/>
            <person name="Hernandez B."/>
            <person name="Skinner E."/>
            <person name="Javaid M."/>
            <person name="Lee S."/>
            <person name="Li M."/>
            <person name="Ming W."/>
            <person name="Munidasa M."/>
            <person name="Muniz J."/>
            <person name="Nguyen L."/>
            <person name="Hughes D."/>
            <person name="Osuji N."/>
            <person name="Pu L.-L."/>
            <person name="Puazo M."/>
            <person name="Qu C."/>
            <person name="Quiroz J."/>
            <person name="Raj R."/>
            <person name="Weissenberger G."/>
            <person name="Xin Y."/>
            <person name="Zou X."/>
            <person name="Han Y."/>
            <person name="Worley K."/>
            <person name="Muzny D."/>
            <person name="Gibbs R."/>
        </authorList>
    </citation>
    <scope>NUCLEOTIDE SEQUENCE</scope>
    <source>
        <strain evidence="1">Sampled in the wild</strain>
    </source>
</reference>
<dbReference type="OrthoDB" id="6777617at2759"/>
<evidence type="ECO:0000313" key="2">
    <source>
        <dbReference type="Proteomes" id="UP000792457"/>
    </source>
</evidence>
<comment type="caution">
    <text evidence="1">The sequence shown here is derived from an EMBL/GenBank/DDBJ whole genome shotgun (WGS) entry which is preliminary data.</text>
</comment>
<reference evidence="1" key="1">
    <citation type="submission" date="2013-04" db="EMBL/GenBank/DDBJ databases">
        <authorList>
            <person name="Qu J."/>
            <person name="Murali S.C."/>
            <person name="Bandaranaike D."/>
            <person name="Bellair M."/>
            <person name="Blankenburg K."/>
            <person name="Chao H."/>
            <person name="Dinh H."/>
            <person name="Doddapaneni H."/>
            <person name="Downs B."/>
            <person name="Dugan-Rocha S."/>
            <person name="Elkadiri S."/>
            <person name="Gnanaolivu R.D."/>
            <person name="Hernandez B."/>
            <person name="Javaid M."/>
            <person name="Jayaseelan J.C."/>
            <person name="Lee S."/>
            <person name="Li M."/>
            <person name="Ming W."/>
            <person name="Munidasa M."/>
            <person name="Muniz J."/>
            <person name="Nguyen L."/>
            <person name="Ongeri F."/>
            <person name="Osuji N."/>
            <person name="Pu L.-L."/>
            <person name="Puazo M."/>
            <person name="Qu C."/>
            <person name="Quiroz J."/>
            <person name="Raj R."/>
            <person name="Weissenberger G."/>
            <person name="Xin Y."/>
            <person name="Zou X."/>
            <person name="Han Y."/>
            <person name="Richards S."/>
            <person name="Worley K."/>
            <person name="Muzny D."/>
            <person name="Gibbs R."/>
        </authorList>
    </citation>
    <scope>NUCLEOTIDE SEQUENCE</scope>
    <source>
        <strain evidence="1">Sampled in the wild</strain>
    </source>
</reference>
<dbReference type="EMBL" id="KZ308494">
    <property type="protein sequence ID" value="KAG8230551.1"/>
    <property type="molecule type" value="Genomic_DNA"/>
</dbReference>
<sequence>MFGVSKRAVKAARKIKKDRGICALSDEKVGKPLPKGISDSDFYEDEEFSRIYPGKKDYVSIRLDGIKIHKPKRLLLCNLGELYVAYREKYDAEIEDYNLLMGKVVCDLDTKDCMLQRCKSCPGEEALIDHLEEILEDRDMNETIEFKQWVHTDREPLETNVPSVENFIEKLASKIWKLTCDHFISKHLSKYLKSLKAALKEGQSMEKRRCKGREFPFLMSGRKINKIQRSSK</sequence>
<name>A0A8K0K8W7_LADFU</name>
<evidence type="ECO:0000313" key="1">
    <source>
        <dbReference type="EMBL" id="KAG8230551.1"/>
    </source>
</evidence>
<dbReference type="PANTHER" id="PTHR46601">
    <property type="entry name" value="ULP_PROTEASE DOMAIN-CONTAINING PROTEIN"/>
    <property type="match status" value="1"/>
</dbReference>